<gene>
    <name evidence="1" type="ORF">DFO70_14310</name>
</gene>
<dbReference type="Gene3D" id="3.30.300.20">
    <property type="match status" value="1"/>
</dbReference>
<dbReference type="InterPro" id="IPR052924">
    <property type="entry name" value="OsmC/Ohr_hydroprdx_reductase"/>
</dbReference>
<comment type="caution">
    <text evidence="1">The sequence shown here is derived from an EMBL/GenBank/DDBJ whole genome shotgun (WGS) entry which is preliminary data.</text>
</comment>
<dbReference type="RefSeq" id="WP_098797301.1">
    <property type="nucleotide sequence ID" value="NZ_QNSF01000043.1"/>
</dbReference>
<dbReference type="PANTHER" id="PTHR35368:SF1">
    <property type="entry name" value="HYDROPEROXIDE REDUCTASE"/>
    <property type="match status" value="1"/>
</dbReference>
<dbReference type="SUPFAM" id="SSF82784">
    <property type="entry name" value="OsmC-like"/>
    <property type="match status" value="1"/>
</dbReference>
<dbReference type="Pfam" id="PF02566">
    <property type="entry name" value="OsmC"/>
    <property type="match status" value="1"/>
</dbReference>
<dbReference type="OrthoDB" id="1433018at2"/>
<evidence type="ECO:0000313" key="1">
    <source>
        <dbReference type="EMBL" id="RBP85414.1"/>
    </source>
</evidence>
<dbReference type="InterPro" id="IPR003718">
    <property type="entry name" value="OsmC/Ohr_fam"/>
</dbReference>
<dbReference type="Proteomes" id="UP000252731">
    <property type="component" value="Unassembled WGS sequence"/>
</dbReference>
<proteinExistence type="predicted"/>
<reference evidence="1 2" key="1">
    <citation type="submission" date="2018-06" db="EMBL/GenBank/DDBJ databases">
        <title>Freshwater and sediment microbial communities from various areas in North America, analyzing microbe dynamics in response to fracking.</title>
        <authorList>
            <person name="Lamendella R."/>
        </authorList>
    </citation>
    <scope>NUCLEOTIDE SEQUENCE [LARGE SCALE GENOMIC DNA]</scope>
    <source>
        <strain evidence="1 2">14_TX</strain>
    </source>
</reference>
<evidence type="ECO:0000313" key="2">
    <source>
        <dbReference type="Proteomes" id="UP000252731"/>
    </source>
</evidence>
<accession>A0A366JGI4</accession>
<dbReference type="PANTHER" id="PTHR35368">
    <property type="entry name" value="HYDROPEROXIDE REDUCTASE"/>
    <property type="match status" value="1"/>
</dbReference>
<name>A0A366JGI4_CYTFI</name>
<dbReference type="InterPro" id="IPR036102">
    <property type="entry name" value="OsmC/Ohrsf"/>
</dbReference>
<dbReference type="EMBL" id="QNSF01000043">
    <property type="protein sequence ID" value="RBP85414.1"/>
    <property type="molecule type" value="Genomic_DNA"/>
</dbReference>
<dbReference type="AlphaFoldDB" id="A0A366JGI4"/>
<protein>
    <submittedName>
        <fullName evidence="1">Putative OsmC-like protein</fullName>
    </submittedName>
</protein>
<sequence length="147" mass="16295">MALVKFNIESTSQKVTTEVKAAGAHTFFVDEPKNLGGNDKGANPLNTLLGSLAGCENAIANMVAKEMKFNLNGIDFKIEGALDPKGLRGDPSVKQYFQTLTIEALVDTDESDERIQELKEKTDSRCPVFNILKDTNFIKIQSTWRRK</sequence>
<keyword evidence="2" id="KW-1185">Reference proteome</keyword>
<dbReference type="InterPro" id="IPR015946">
    <property type="entry name" value="KH_dom-like_a/b"/>
</dbReference>
<organism evidence="1 2">
    <name type="scientific">Cytobacillus firmus</name>
    <name type="common">Bacillus firmus</name>
    <dbReference type="NCBI Taxonomy" id="1399"/>
    <lineage>
        <taxon>Bacteria</taxon>
        <taxon>Bacillati</taxon>
        <taxon>Bacillota</taxon>
        <taxon>Bacilli</taxon>
        <taxon>Bacillales</taxon>
        <taxon>Bacillaceae</taxon>
        <taxon>Cytobacillus</taxon>
    </lineage>
</organism>